<evidence type="ECO:0000313" key="2">
    <source>
        <dbReference type="EMBL" id="QHS87775.1"/>
    </source>
</evidence>
<proteinExistence type="predicted"/>
<sequence>MDNRNPFSETTRRYHNRSEDERLLYMLNEFMLEYNHTVRSNERHFHDNIASYIQIFQASINRQRRGSNYPLSNQNNTSVPNNNRYAFYTRPFSDTIYTNIINETVNNMMPGLFQDVQINATQEQINSATETFTYHVGENTHTNCPITLEDFQENESVCQIIHCGHLFRETAIKNWFRQNVRCPVCRYDIRTNNPTEPGNDEVQSPSVNQIVRNLSNGLQNVIQNYLHQDMSMNSTFSIEVPLYIYNDLSGNYI</sequence>
<reference evidence="2" key="1">
    <citation type="journal article" date="2020" name="Nature">
        <title>Giant virus diversity and host interactions through global metagenomics.</title>
        <authorList>
            <person name="Schulz F."/>
            <person name="Roux S."/>
            <person name="Paez-Espino D."/>
            <person name="Jungbluth S."/>
            <person name="Walsh D.A."/>
            <person name="Denef V.J."/>
            <person name="McMahon K.D."/>
            <person name="Konstantinidis K.T."/>
            <person name="Eloe-Fadrosh E.A."/>
            <person name="Kyrpides N.C."/>
            <person name="Woyke T."/>
        </authorList>
    </citation>
    <scope>NUCLEOTIDE SEQUENCE</scope>
    <source>
        <strain evidence="2">GVMAG-M-3300010158-13</strain>
    </source>
</reference>
<dbReference type="InterPro" id="IPR001841">
    <property type="entry name" value="Znf_RING"/>
</dbReference>
<protein>
    <recommendedName>
        <fullName evidence="1">RING-type domain-containing protein</fullName>
    </recommendedName>
</protein>
<dbReference type="InterPro" id="IPR013083">
    <property type="entry name" value="Znf_RING/FYVE/PHD"/>
</dbReference>
<dbReference type="PANTHER" id="PTHR45676">
    <property type="entry name" value="RING-H2 FINGER PROTEIN ATL51-RELATED"/>
    <property type="match status" value="1"/>
</dbReference>
<accession>A0A6C0B6A2</accession>
<dbReference type="PANTHER" id="PTHR45676:SF41">
    <property type="entry name" value="RING-H2 FINGER PROTEIN ATL66"/>
    <property type="match status" value="1"/>
</dbReference>
<dbReference type="PROSITE" id="PS50089">
    <property type="entry name" value="ZF_RING_2"/>
    <property type="match status" value="1"/>
</dbReference>
<dbReference type="Pfam" id="PF13639">
    <property type="entry name" value="zf-RING_2"/>
    <property type="match status" value="1"/>
</dbReference>
<dbReference type="SUPFAM" id="SSF57850">
    <property type="entry name" value="RING/U-box"/>
    <property type="match status" value="1"/>
</dbReference>
<dbReference type="EMBL" id="MN739088">
    <property type="protein sequence ID" value="QHS87775.1"/>
    <property type="molecule type" value="Genomic_DNA"/>
</dbReference>
<name>A0A6C0B6A2_9ZZZZ</name>
<evidence type="ECO:0000259" key="1">
    <source>
        <dbReference type="PROSITE" id="PS50089"/>
    </source>
</evidence>
<dbReference type="AlphaFoldDB" id="A0A6C0B6A2"/>
<organism evidence="2">
    <name type="scientific">viral metagenome</name>
    <dbReference type="NCBI Taxonomy" id="1070528"/>
    <lineage>
        <taxon>unclassified sequences</taxon>
        <taxon>metagenomes</taxon>
        <taxon>organismal metagenomes</taxon>
    </lineage>
</organism>
<feature type="domain" description="RING-type" evidence="1">
    <location>
        <begin position="144"/>
        <end position="186"/>
    </location>
</feature>
<dbReference type="GO" id="GO:0016567">
    <property type="term" value="P:protein ubiquitination"/>
    <property type="evidence" value="ECO:0007669"/>
    <property type="project" value="UniProtKB-UniPathway"/>
</dbReference>
<dbReference type="UniPathway" id="UPA00143"/>
<dbReference type="Gene3D" id="3.30.40.10">
    <property type="entry name" value="Zinc/RING finger domain, C3HC4 (zinc finger)"/>
    <property type="match status" value="1"/>
</dbReference>